<dbReference type="HOGENOM" id="CLU_2195370_0_0_11"/>
<gene>
    <name evidence="1" type="ORF">TU94_00265</name>
</gene>
<dbReference type="Proteomes" id="UP000032234">
    <property type="component" value="Chromosome"/>
</dbReference>
<dbReference type="KEGG" id="scw:TU94_00265"/>
<proteinExistence type="predicted"/>
<reference evidence="1 2" key="1">
    <citation type="submission" date="2015-02" db="EMBL/GenBank/DDBJ databases">
        <title>Genome sequence of thermotolerant Streptomyces cyaneogriseus subsp. Noncyanogenus NMWT1, the producer of nematocidal antibiotics nemadectin.</title>
        <authorList>
            <person name="Wang H."/>
            <person name="Li C."/>
            <person name="Xiang W."/>
            <person name="Wang X."/>
        </authorList>
    </citation>
    <scope>NUCLEOTIDE SEQUENCE [LARGE SCALE GENOMIC DNA]</scope>
    <source>
        <strain evidence="1 2">NMWT 1</strain>
    </source>
</reference>
<accession>A0A0C5FRC6</accession>
<evidence type="ECO:0000313" key="1">
    <source>
        <dbReference type="EMBL" id="AJP00223.1"/>
    </source>
</evidence>
<evidence type="ECO:0000313" key="2">
    <source>
        <dbReference type="Proteomes" id="UP000032234"/>
    </source>
</evidence>
<protein>
    <submittedName>
        <fullName evidence="1">Uncharacterized protein</fullName>
    </submittedName>
</protein>
<keyword evidence="2" id="KW-1185">Reference proteome</keyword>
<dbReference type="AlphaFoldDB" id="A0A0C5FRC6"/>
<dbReference type="EMBL" id="CP010849">
    <property type="protein sequence ID" value="AJP00223.1"/>
    <property type="molecule type" value="Genomic_DNA"/>
</dbReference>
<name>A0A0C5FRC6_9ACTN</name>
<organism evidence="1 2">
    <name type="scientific">Streptomyces cyaneogriseus subsp. noncyanogenus</name>
    <dbReference type="NCBI Taxonomy" id="477245"/>
    <lineage>
        <taxon>Bacteria</taxon>
        <taxon>Bacillati</taxon>
        <taxon>Actinomycetota</taxon>
        <taxon>Actinomycetes</taxon>
        <taxon>Kitasatosporales</taxon>
        <taxon>Streptomycetaceae</taxon>
        <taxon>Streptomyces</taxon>
    </lineage>
</organism>
<sequence>MGLEGGQEGAVDVERCDRAGVFWCLGALPVETCFPDEVGFAGAWFAEHPWQCRVVDDVVSASYAAGVEQGHGVGDRTGGECCGCFVWVTVVSGQCRGDVLTDQILAGA</sequence>